<feature type="non-terminal residue" evidence="3">
    <location>
        <position position="1"/>
    </location>
</feature>
<proteinExistence type="predicted"/>
<accession>X0UPI8</accession>
<comment type="caution">
    <text evidence="3">The sequence shown here is derived from an EMBL/GenBank/DDBJ whole genome shotgun (WGS) entry which is preliminary data.</text>
</comment>
<feature type="transmembrane region" description="Helical" evidence="1">
    <location>
        <begin position="28"/>
        <end position="48"/>
    </location>
</feature>
<dbReference type="InterPro" id="IPR036388">
    <property type="entry name" value="WH-like_DNA-bd_sf"/>
</dbReference>
<organism evidence="3">
    <name type="scientific">marine sediment metagenome</name>
    <dbReference type="NCBI Taxonomy" id="412755"/>
    <lineage>
        <taxon>unclassified sequences</taxon>
        <taxon>metagenomes</taxon>
        <taxon>ecological metagenomes</taxon>
    </lineage>
</organism>
<keyword evidence="1" id="KW-1133">Transmembrane helix</keyword>
<reference evidence="3" key="1">
    <citation type="journal article" date="2014" name="Front. Microbiol.">
        <title>High frequency of phylogenetically diverse reductive dehalogenase-homologous genes in deep subseafloor sedimentary metagenomes.</title>
        <authorList>
            <person name="Kawai M."/>
            <person name="Futagami T."/>
            <person name="Toyoda A."/>
            <person name="Takaki Y."/>
            <person name="Nishi S."/>
            <person name="Hori S."/>
            <person name="Arai W."/>
            <person name="Tsubouchi T."/>
            <person name="Morono Y."/>
            <person name="Uchiyama I."/>
            <person name="Ito T."/>
            <person name="Fujiyama A."/>
            <person name="Inagaki F."/>
            <person name="Takami H."/>
        </authorList>
    </citation>
    <scope>NUCLEOTIDE SEQUENCE</scope>
    <source>
        <strain evidence="3">Expedition CK06-06</strain>
    </source>
</reference>
<evidence type="ECO:0000313" key="3">
    <source>
        <dbReference type="EMBL" id="GAG01187.1"/>
    </source>
</evidence>
<dbReference type="Gene3D" id="1.10.10.10">
    <property type="entry name" value="Winged helix-like DNA-binding domain superfamily/Winged helix DNA-binding domain"/>
    <property type="match status" value="1"/>
</dbReference>
<name>X0UPI8_9ZZZZ</name>
<dbReference type="InterPro" id="IPR055767">
    <property type="entry name" value="DUF7343"/>
</dbReference>
<dbReference type="EMBL" id="BARS01026475">
    <property type="protein sequence ID" value="GAG01187.1"/>
    <property type="molecule type" value="Genomic_DNA"/>
</dbReference>
<dbReference type="AlphaFoldDB" id="X0UPI8"/>
<dbReference type="InterPro" id="IPR036390">
    <property type="entry name" value="WH_DNA-bd_sf"/>
</dbReference>
<feature type="domain" description="DUF7343" evidence="2">
    <location>
        <begin position="68"/>
        <end position="126"/>
    </location>
</feature>
<keyword evidence="1" id="KW-0472">Membrane</keyword>
<gene>
    <name evidence="3" type="ORF">S01H1_41719</name>
</gene>
<dbReference type="SUPFAM" id="SSF46785">
    <property type="entry name" value="Winged helix' DNA-binding domain"/>
    <property type="match status" value="1"/>
</dbReference>
<evidence type="ECO:0000259" key="2">
    <source>
        <dbReference type="Pfam" id="PF24034"/>
    </source>
</evidence>
<dbReference type="Pfam" id="PF24034">
    <property type="entry name" value="DUF7343"/>
    <property type="match status" value="1"/>
</dbReference>
<sequence>LIVGISSFYVQIQIETGNACGCLIPIPIFIPFLASVGLFIGALVYYFFTPRLEGKKIDKNVILRVFDSDEKSMINFLLESKGEATQSRMVNGTGLSKVKVFRVLERLSKKGIVQKEPYGKTNAITLNESLLDLFK</sequence>
<protein>
    <recommendedName>
        <fullName evidence="2">DUF7343 domain-containing protein</fullName>
    </recommendedName>
</protein>
<keyword evidence="1" id="KW-0812">Transmembrane</keyword>
<evidence type="ECO:0000256" key="1">
    <source>
        <dbReference type="SAM" id="Phobius"/>
    </source>
</evidence>